<feature type="disulfide bond" evidence="12">
    <location>
        <begin position="395"/>
        <end position="442"/>
    </location>
</feature>
<keyword evidence="5 13" id="KW-0378">Hydrolase</keyword>
<dbReference type="GO" id="GO:0005783">
    <property type="term" value="C:endoplasmic reticulum"/>
    <property type="evidence" value="ECO:0007669"/>
    <property type="project" value="TreeGrafter"/>
</dbReference>
<dbReference type="GO" id="GO:0005509">
    <property type="term" value="F:calcium ion binding"/>
    <property type="evidence" value="ECO:0007669"/>
    <property type="project" value="InterPro"/>
</dbReference>
<comment type="catalytic activity">
    <reaction evidence="8">
        <text>N(4)-(alpha-D-Man-(1-&gt;2)-alpha-D-Man-(1-&gt;2)-alpha-D-Man-(1-&gt;3)-[alpha-D-Man-(1-&gt;3)-[alpha-D-Man-(1-&gt;2)-alpha-D-Man-(1-&gt;6)]-alpha-D-Man-(1-&gt;6)]-beta-D-Man-(1-&gt;4)-beta-D-GlcNAc-(1-&gt;4)-beta-D-GlcNAc)-L-asparaginyl-[protein] (N-glucan mannose isomer 8A1,2,3B1,3) + 3 H2O = N(4)-(alpha-D-Man-(1-&gt;3)-[alpha-D-Man-(1-&gt;3)-[alpha-D-Man-(1-&gt;6)]-alpha-D-Man-(1-&gt;6)]-beta-D-Man-(1-&gt;4)-beta-D-GlcNAc-(1-&gt;4)-beta-D-GlcNAc)-L-asparaginyl-[protein] (N-glucan mannose isomer 5A1,2) + 3 beta-D-mannose</text>
        <dbReference type="Rhea" id="RHEA:56028"/>
        <dbReference type="Rhea" id="RHEA-COMP:14358"/>
        <dbReference type="Rhea" id="RHEA-COMP:14367"/>
        <dbReference type="ChEBI" id="CHEBI:15377"/>
        <dbReference type="ChEBI" id="CHEBI:28563"/>
        <dbReference type="ChEBI" id="CHEBI:59087"/>
        <dbReference type="ChEBI" id="CHEBI:60628"/>
        <dbReference type="EC" id="3.2.1.113"/>
    </reaction>
</comment>
<feature type="active site" description="Proton donor" evidence="10">
    <location>
        <position position="188"/>
    </location>
</feature>
<evidence type="ECO:0000256" key="14">
    <source>
        <dbReference type="SAM" id="MobiDB-lite"/>
    </source>
</evidence>
<gene>
    <name evidence="16" type="ORF">EST38_g1318</name>
</gene>
<sequence length="602" mass="68534">MRDLRSRKKFKANHAAESNSGSNSDTVSIKKQDKSPEVPDKRTSFDYSTYLWISGFAGLLALAFFKPTVITDLIGFWIGFSDHYDVDRPATVPETRKWLPPDHDKRGAVVRAFQHAWHAYERDAMGSDEYHPISQNGSNLTETGSIGYMVVDVLDSLQIMGLDQEYARARAWVADLSFDKDGEYSTFETTIRVLGGLLSAYHLSGNDKMYLEKAVDLADRLSSVFSDSPSGLPYPYVNLHERKGVHSKDYTGLVSVAEVGTLQLEFRYLSHITDDPTYWRYVEKIMSVLKGALYEHNLASIFLNHLEGRYITSAVSLGSRADSYYEYLLKQYIQTNKTEDVYAKMYRSAMDSVQQFLVSESVGNGFKYTSEMLPEETEDKQITWRLTPKQDHLVCFLGGSLMLGAVQSAAFVDRPSMPPEEKELNVYGWKDWKTGKELIKTCMKTHDTATGLSPEIVYFRIASDGMDAYEFAPADWYIRGAQPGVPPPYDARYMLRPETVESLFIAYRLTGDEIYREHGWKIFQAIEKHARVPTGGYATVLNVDENPAQLEDKMETFFLSETLKYLYLLFSDSDLLPFDKYVFNTEAHPLPIFEPQFITGFS</sequence>
<dbReference type="OrthoDB" id="8118055at2759"/>
<feature type="compositionally biased region" description="Basic residues" evidence="14">
    <location>
        <begin position="1"/>
        <end position="12"/>
    </location>
</feature>
<dbReference type="GO" id="GO:0036503">
    <property type="term" value="P:ERAD pathway"/>
    <property type="evidence" value="ECO:0007669"/>
    <property type="project" value="UniProtKB-ARBA"/>
</dbReference>
<evidence type="ECO:0000313" key="17">
    <source>
        <dbReference type="Proteomes" id="UP000290288"/>
    </source>
</evidence>
<evidence type="ECO:0000256" key="3">
    <source>
        <dbReference type="ARBA" id="ARBA00007658"/>
    </source>
</evidence>
<dbReference type="Proteomes" id="UP000290288">
    <property type="component" value="Unassembled WGS sequence"/>
</dbReference>
<comment type="pathway">
    <text evidence="2">Protein modification; protein glycosylation.</text>
</comment>
<keyword evidence="4 11" id="KW-0479">Metal-binding</keyword>
<dbReference type="EC" id="3.2.1.-" evidence="13"/>
<evidence type="ECO:0000256" key="13">
    <source>
        <dbReference type="RuleBase" id="RU361193"/>
    </source>
</evidence>
<dbReference type="EMBL" id="SDEE01000017">
    <property type="protein sequence ID" value="RXW24540.1"/>
    <property type="molecule type" value="Genomic_DNA"/>
</dbReference>
<evidence type="ECO:0000256" key="5">
    <source>
        <dbReference type="ARBA" id="ARBA00022801"/>
    </source>
</evidence>
<dbReference type="InterPro" id="IPR012341">
    <property type="entry name" value="6hp_glycosidase-like_sf"/>
</dbReference>
<comment type="cofactor">
    <cofactor evidence="1 11">
        <name>Ca(2+)</name>
        <dbReference type="ChEBI" id="CHEBI:29108"/>
    </cofactor>
</comment>
<evidence type="ECO:0000256" key="2">
    <source>
        <dbReference type="ARBA" id="ARBA00004922"/>
    </source>
</evidence>
<comment type="caution">
    <text evidence="16">The sequence shown here is derived from an EMBL/GenBank/DDBJ whole genome shotgun (WGS) entry which is preliminary data.</text>
</comment>
<proteinExistence type="inferred from homology"/>
<evidence type="ECO:0000256" key="6">
    <source>
        <dbReference type="ARBA" id="ARBA00022837"/>
    </source>
</evidence>
<dbReference type="PANTHER" id="PTHR11742:SF55">
    <property type="entry name" value="ENDOPLASMIC RETICULUM MANNOSYL-OLIGOSACCHARIDE 1,2-ALPHA-MANNOSIDASE"/>
    <property type="match status" value="1"/>
</dbReference>
<feature type="binding site" evidence="11">
    <location>
        <position position="585"/>
    </location>
    <ligand>
        <name>Ca(2+)</name>
        <dbReference type="ChEBI" id="CHEBI:29108"/>
    </ligand>
</feature>
<evidence type="ECO:0000256" key="1">
    <source>
        <dbReference type="ARBA" id="ARBA00001913"/>
    </source>
</evidence>
<accession>A0A4Q2DV96</accession>
<organism evidence="16 17">
    <name type="scientific">Candolleomyces aberdarensis</name>
    <dbReference type="NCBI Taxonomy" id="2316362"/>
    <lineage>
        <taxon>Eukaryota</taxon>
        <taxon>Fungi</taxon>
        <taxon>Dikarya</taxon>
        <taxon>Basidiomycota</taxon>
        <taxon>Agaricomycotina</taxon>
        <taxon>Agaricomycetes</taxon>
        <taxon>Agaricomycetidae</taxon>
        <taxon>Agaricales</taxon>
        <taxon>Agaricineae</taxon>
        <taxon>Psathyrellaceae</taxon>
        <taxon>Candolleomyces</taxon>
    </lineage>
</organism>
<dbReference type="GO" id="GO:0016020">
    <property type="term" value="C:membrane"/>
    <property type="evidence" value="ECO:0007669"/>
    <property type="project" value="InterPro"/>
</dbReference>
<evidence type="ECO:0000256" key="8">
    <source>
        <dbReference type="ARBA" id="ARBA00047669"/>
    </source>
</evidence>
<keyword evidence="15" id="KW-0472">Membrane</keyword>
<feature type="active site" evidence="10">
    <location>
        <position position="498"/>
    </location>
</feature>
<dbReference type="InterPro" id="IPR036026">
    <property type="entry name" value="Seven-hairpin_glycosidases"/>
</dbReference>
<evidence type="ECO:0000256" key="4">
    <source>
        <dbReference type="ARBA" id="ARBA00022723"/>
    </source>
</evidence>
<evidence type="ECO:0000256" key="15">
    <source>
        <dbReference type="SAM" id="Phobius"/>
    </source>
</evidence>
<evidence type="ECO:0000256" key="11">
    <source>
        <dbReference type="PIRSR" id="PIRSR601382-2"/>
    </source>
</evidence>
<evidence type="ECO:0000256" key="10">
    <source>
        <dbReference type="PIRSR" id="PIRSR601382-1"/>
    </source>
</evidence>
<dbReference type="PANTHER" id="PTHR11742">
    <property type="entry name" value="MANNOSYL-OLIGOSACCHARIDE ALPHA-1,2-MANNOSIDASE-RELATED"/>
    <property type="match status" value="1"/>
</dbReference>
<dbReference type="Gene3D" id="1.50.10.10">
    <property type="match status" value="1"/>
</dbReference>
<keyword evidence="6 11" id="KW-0106">Calcium</keyword>
<dbReference type="SUPFAM" id="SSF48225">
    <property type="entry name" value="Seven-hairpin glycosidases"/>
    <property type="match status" value="1"/>
</dbReference>
<feature type="compositionally biased region" description="Basic and acidic residues" evidence="14">
    <location>
        <begin position="28"/>
        <end position="41"/>
    </location>
</feature>
<keyword evidence="13" id="KW-0326">Glycosidase</keyword>
<feature type="compositionally biased region" description="Polar residues" evidence="14">
    <location>
        <begin position="16"/>
        <end position="27"/>
    </location>
</feature>
<keyword evidence="17" id="KW-1185">Reference proteome</keyword>
<protein>
    <recommendedName>
        <fullName evidence="13">alpha-1,2-Mannosidase</fullName>
        <ecNumber evidence="13">3.2.1.-</ecNumber>
    </recommendedName>
</protein>
<keyword evidence="15" id="KW-0812">Transmembrane</keyword>
<evidence type="ECO:0000256" key="9">
    <source>
        <dbReference type="ARBA" id="ARBA00048605"/>
    </source>
</evidence>
<dbReference type="Pfam" id="PF01532">
    <property type="entry name" value="Glyco_hydro_47"/>
    <property type="match status" value="1"/>
</dbReference>
<evidence type="ECO:0000313" key="16">
    <source>
        <dbReference type="EMBL" id="RXW24540.1"/>
    </source>
</evidence>
<dbReference type="GO" id="GO:0004571">
    <property type="term" value="F:mannosyl-oligosaccharide 1,2-alpha-mannosidase activity"/>
    <property type="evidence" value="ECO:0007669"/>
    <property type="project" value="UniProtKB-EC"/>
</dbReference>
<dbReference type="PRINTS" id="PR00747">
    <property type="entry name" value="GLYHDRLASE47"/>
</dbReference>
<dbReference type="InterPro" id="IPR050749">
    <property type="entry name" value="Glycosyl_Hydrolase_47"/>
</dbReference>
<feature type="region of interest" description="Disordered" evidence="14">
    <location>
        <begin position="1"/>
        <end position="41"/>
    </location>
</feature>
<feature type="active site" description="Proton donor" evidence="10">
    <location>
        <position position="455"/>
    </location>
</feature>
<comment type="similarity">
    <text evidence="3 13">Belongs to the glycosyl hydrolase 47 family.</text>
</comment>
<evidence type="ECO:0000256" key="12">
    <source>
        <dbReference type="PIRSR" id="PIRSR601382-3"/>
    </source>
</evidence>
<dbReference type="InterPro" id="IPR001382">
    <property type="entry name" value="Glyco_hydro_47"/>
</dbReference>
<name>A0A4Q2DV96_9AGAR</name>
<reference evidence="16 17" key="1">
    <citation type="submission" date="2019-01" db="EMBL/GenBank/DDBJ databases">
        <title>Draft genome sequence of Psathyrella aberdarensis IHI B618.</title>
        <authorList>
            <person name="Buettner E."/>
            <person name="Kellner H."/>
        </authorList>
    </citation>
    <scope>NUCLEOTIDE SEQUENCE [LARGE SCALE GENOMIC DNA]</scope>
    <source>
        <strain evidence="16 17">IHI B618</strain>
    </source>
</reference>
<feature type="active site" evidence="10">
    <location>
        <position position="322"/>
    </location>
</feature>
<comment type="catalytic activity">
    <reaction evidence="9">
        <text>N(4)-(alpha-D-Man-(1-&gt;2)-alpha-D-Man-(1-&gt;2)-alpha-D-Man-(1-&gt;3)-[alpha-D-Man-(1-&gt;2)-alpha-D-Man-(1-&gt;3)-[alpha-D-Man-(1-&gt;2)-alpha-D-Man-(1-&gt;6)]-alpha-D-Man-(1-&gt;6)]-beta-D-Man-(1-&gt;4)-beta-D-GlcNAc-(1-&gt;4)-beta-D-GlcNAc)-L-asparaginyl-[protein] (N-glucan mannose isomer 9A1,2,3B1,2,3) + 4 H2O = N(4)-(alpha-D-Man-(1-&gt;3)-[alpha-D-Man-(1-&gt;3)-[alpha-D-Man-(1-&gt;6)]-alpha-D-Man-(1-&gt;6)]-beta-D-Man-(1-&gt;4)-beta-D-GlcNAc-(1-&gt;4)-beta-D-GlcNAc)-L-asparaginyl-[protein] (N-glucan mannose isomer 5A1,2) + 4 beta-D-mannose</text>
        <dbReference type="Rhea" id="RHEA:56008"/>
        <dbReference type="Rhea" id="RHEA-COMP:14356"/>
        <dbReference type="Rhea" id="RHEA-COMP:14367"/>
        <dbReference type="ChEBI" id="CHEBI:15377"/>
        <dbReference type="ChEBI" id="CHEBI:28563"/>
        <dbReference type="ChEBI" id="CHEBI:59087"/>
        <dbReference type="ChEBI" id="CHEBI:139493"/>
        <dbReference type="EC" id="3.2.1.113"/>
    </reaction>
</comment>
<dbReference type="AlphaFoldDB" id="A0A4Q2DV96"/>
<dbReference type="STRING" id="2316362.A0A4Q2DV96"/>
<evidence type="ECO:0000256" key="7">
    <source>
        <dbReference type="ARBA" id="ARBA00023157"/>
    </source>
</evidence>
<feature type="transmembrane region" description="Helical" evidence="15">
    <location>
        <begin position="47"/>
        <end position="65"/>
    </location>
</feature>
<keyword evidence="15" id="KW-1133">Transmembrane helix</keyword>
<keyword evidence="7 12" id="KW-1015">Disulfide bond</keyword>
<dbReference type="GO" id="GO:0005975">
    <property type="term" value="P:carbohydrate metabolic process"/>
    <property type="evidence" value="ECO:0007669"/>
    <property type="project" value="InterPro"/>
</dbReference>